<feature type="signal peptide" evidence="1">
    <location>
        <begin position="1"/>
        <end position="22"/>
    </location>
</feature>
<accession>A0A819JQV6</accession>
<keyword evidence="1" id="KW-0732">Signal</keyword>
<sequence>MITRLLFAILVIFYGGGCVCQAETYTCTCQCPYGVSQGIAYTTTYSTQGCVSACIAAPNTCTAYNTYACLGSSCAYSSSYTTTAPPRYTCTCQCPYGVSQGTAYTTTYSAQGCVSACIAAPNTCTVTNTYACLGSSCAYSNSYMMTTAPPSYACACQCPYGVNQGIAFTTPYTAQGCVSACIAAPNTCTAYNTYACLGSSCAYSSSYTTTAPPRYTCTCQCPYGVSQGTAYTTTYSAQGCVSACIAAPNTCIASNTYACLGSLCAFSSSYG</sequence>
<proteinExistence type="predicted"/>
<dbReference type="AlphaFoldDB" id="A0A819JQV6"/>
<evidence type="ECO:0000256" key="1">
    <source>
        <dbReference type="SAM" id="SignalP"/>
    </source>
</evidence>
<evidence type="ECO:0000313" key="3">
    <source>
        <dbReference type="Proteomes" id="UP000663836"/>
    </source>
</evidence>
<dbReference type="Proteomes" id="UP000663836">
    <property type="component" value="Unassembled WGS sequence"/>
</dbReference>
<protein>
    <submittedName>
        <fullName evidence="2">Uncharacterized protein</fullName>
    </submittedName>
</protein>
<dbReference type="EMBL" id="CAJOBD010003175">
    <property type="protein sequence ID" value="CAF3933174.1"/>
    <property type="molecule type" value="Genomic_DNA"/>
</dbReference>
<evidence type="ECO:0000313" key="2">
    <source>
        <dbReference type="EMBL" id="CAF3933174.1"/>
    </source>
</evidence>
<gene>
    <name evidence="2" type="ORF">JBS370_LOCUS22571</name>
</gene>
<feature type="chain" id="PRO_5032342851" evidence="1">
    <location>
        <begin position="23"/>
        <end position="271"/>
    </location>
</feature>
<name>A0A819JQV6_9BILA</name>
<reference evidence="2" key="1">
    <citation type="submission" date="2021-02" db="EMBL/GenBank/DDBJ databases">
        <authorList>
            <person name="Nowell W R."/>
        </authorList>
    </citation>
    <scope>NUCLEOTIDE SEQUENCE</scope>
</reference>
<organism evidence="2 3">
    <name type="scientific">Rotaria sordida</name>
    <dbReference type="NCBI Taxonomy" id="392033"/>
    <lineage>
        <taxon>Eukaryota</taxon>
        <taxon>Metazoa</taxon>
        <taxon>Spiralia</taxon>
        <taxon>Gnathifera</taxon>
        <taxon>Rotifera</taxon>
        <taxon>Eurotatoria</taxon>
        <taxon>Bdelloidea</taxon>
        <taxon>Philodinida</taxon>
        <taxon>Philodinidae</taxon>
        <taxon>Rotaria</taxon>
    </lineage>
</organism>
<comment type="caution">
    <text evidence="2">The sequence shown here is derived from an EMBL/GenBank/DDBJ whole genome shotgun (WGS) entry which is preliminary data.</text>
</comment>